<dbReference type="EMBL" id="DF843038">
    <property type="protein sequence ID" value="GAT47017.1"/>
    <property type="molecule type" value="Genomic_DNA"/>
</dbReference>
<sequence length="72" mass="8243">MSSLTSARAQDNPPRRDLAADVAPFRARISDVGMRAEWERVSAYKPVCLTPATVLDNRQWDHWQVAGYYKHL</sequence>
<proteinExistence type="predicted"/>
<accession>A0ABQ0L915</accession>
<gene>
    <name evidence="1" type="ORF">MCHLO_04507</name>
</gene>
<evidence type="ECO:0000313" key="1">
    <source>
        <dbReference type="EMBL" id="GAT47017.1"/>
    </source>
</evidence>
<organism evidence="1 2">
    <name type="scientific">Mycena chlorophos</name>
    <name type="common">Agaric fungus</name>
    <name type="synonym">Agaricus chlorophos</name>
    <dbReference type="NCBI Taxonomy" id="658473"/>
    <lineage>
        <taxon>Eukaryota</taxon>
        <taxon>Fungi</taxon>
        <taxon>Dikarya</taxon>
        <taxon>Basidiomycota</taxon>
        <taxon>Agaricomycotina</taxon>
        <taxon>Agaricomycetes</taxon>
        <taxon>Agaricomycetidae</taxon>
        <taxon>Agaricales</taxon>
        <taxon>Marasmiineae</taxon>
        <taxon>Mycenaceae</taxon>
        <taxon>Mycena</taxon>
    </lineage>
</organism>
<evidence type="ECO:0000313" key="2">
    <source>
        <dbReference type="Proteomes" id="UP000815677"/>
    </source>
</evidence>
<reference evidence="1" key="1">
    <citation type="submission" date="2014-09" db="EMBL/GenBank/DDBJ databases">
        <title>Genome sequence of the luminous mushroom Mycena chlorophos for searching fungal bioluminescence genes.</title>
        <authorList>
            <person name="Tanaka Y."/>
            <person name="Kasuga D."/>
            <person name="Oba Y."/>
            <person name="Hase S."/>
            <person name="Sato K."/>
            <person name="Oba Y."/>
            <person name="Sakakibara Y."/>
        </authorList>
    </citation>
    <scope>NUCLEOTIDE SEQUENCE</scope>
</reference>
<keyword evidence="2" id="KW-1185">Reference proteome</keyword>
<name>A0ABQ0L915_MYCCL</name>
<protein>
    <submittedName>
        <fullName evidence="1">Uncharacterized protein</fullName>
    </submittedName>
</protein>
<dbReference type="Proteomes" id="UP000815677">
    <property type="component" value="Unassembled WGS sequence"/>
</dbReference>